<dbReference type="STRING" id="1314773.A0A3N2PS15"/>
<feature type="compositionally biased region" description="Basic residues" evidence="7">
    <location>
        <begin position="1"/>
        <end position="12"/>
    </location>
</feature>
<keyword evidence="3" id="KW-0690">Ribosome biogenesis</keyword>
<feature type="compositionally biased region" description="Basic and acidic residues" evidence="7">
    <location>
        <begin position="348"/>
        <end position="357"/>
    </location>
</feature>
<accession>A0A3N2PS15</accession>
<keyword evidence="5" id="KW-0539">Nucleus</keyword>
<comment type="function">
    <text evidence="6">Involved in nucleolar processing of pre-18S ribosomal RNA. Has a role in the nuclear export of 40S pre-ribosomal subunit to the cytoplasm.</text>
</comment>
<feature type="compositionally biased region" description="Basic and acidic residues" evidence="7">
    <location>
        <begin position="227"/>
        <end position="244"/>
    </location>
</feature>
<feature type="region of interest" description="Disordered" evidence="7">
    <location>
        <begin position="880"/>
        <end position="904"/>
    </location>
</feature>
<comment type="subcellular location">
    <subcellularLocation>
        <location evidence="1">Nucleus</location>
        <location evidence="1">Nucleolus</location>
    </subcellularLocation>
</comment>
<dbReference type="GO" id="GO:0030692">
    <property type="term" value="C:Noc4p-Nop14p complex"/>
    <property type="evidence" value="ECO:0007669"/>
    <property type="project" value="TreeGrafter"/>
</dbReference>
<dbReference type="Proteomes" id="UP000272025">
    <property type="component" value="Unassembled WGS sequence"/>
</dbReference>
<dbReference type="OrthoDB" id="441771at2759"/>
<reference evidence="8 9" key="1">
    <citation type="journal article" date="2018" name="Mol. Ecol.">
        <title>The obligate alkalophilic soda-lake fungus Sodiomyces alkalinus has shifted to a protein diet.</title>
        <authorList>
            <person name="Grum-Grzhimaylo A.A."/>
            <person name="Falkoski D.L."/>
            <person name="van den Heuvel J."/>
            <person name="Valero-Jimenez C.A."/>
            <person name="Min B."/>
            <person name="Choi I.G."/>
            <person name="Lipzen A."/>
            <person name="Daum C.G."/>
            <person name="Aanen D.K."/>
            <person name="Tsang A."/>
            <person name="Henrissat B."/>
            <person name="Bilanenko E.N."/>
            <person name="de Vries R.P."/>
            <person name="van Kan J.A.L."/>
            <person name="Grigoriev I.V."/>
            <person name="Debets A.J.M."/>
        </authorList>
    </citation>
    <scope>NUCLEOTIDE SEQUENCE [LARGE SCALE GENOMIC DNA]</scope>
    <source>
        <strain evidence="8 9">F11</strain>
    </source>
</reference>
<dbReference type="GeneID" id="39577297"/>
<feature type="region of interest" description="Disordered" evidence="7">
    <location>
        <begin position="402"/>
        <end position="440"/>
    </location>
</feature>
<dbReference type="InterPro" id="IPR007276">
    <property type="entry name" value="Nop14"/>
</dbReference>
<feature type="compositionally biased region" description="Basic and acidic residues" evidence="7">
    <location>
        <begin position="883"/>
        <end position="897"/>
    </location>
</feature>
<evidence type="ECO:0000256" key="5">
    <source>
        <dbReference type="ARBA" id="ARBA00023242"/>
    </source>
</evidence>
<dbReference type="Pfam" id="PF04147">
    <property type="entry name" value="Nop14"/>
    <property type="match status" value="1"/>
</dbReference>
<feature type="compositionally biased region" description="Basic and acidic residues" evidence="7">
    <location>
        <begin position="86"/>
        <end position="99"/>
    </location>
</feature>
<feature type="region of interest" description="Disordered" evidence="7">
    <location>
        <begin position="1"/>
        <end position="99"/>
    </location>
</feature>
<feature type="region of interest" description="Disordered" evidence="7">
    <location>
        <begin position="297"/>
        <end position="377"/>
    </location>
</feature>
<sequence>MAGGSHLKRLKTSLREQGIVGPQKSKKEKKRQGGAPRNRREAIQEIREEFNPFDLKKNARGPKFPVTSLRNAAEEVTGRPTASRSLGEERRRETLLAEMQRRNRVGGILDKRFGEADPTMAEEDKMLERFVREKQRSHKKTSLFDLEETEPIDSLTHNGQALALDEDFNEDDLGGSDSESERTGRKRPRFEDLDAEDEDGEQVDDQPQRKKTKAEVMQEVIAKSKAYKYERQVAKDEDDDLRRELDKDLPSLQMMLYGRGSTHAGKDNGDKTDTNITPLGINKDEFISDFDRRLKQLVHDRRSKPTNRTKTEEEKAQEESERLKELEEKRLKRMRGESVSDDSSDEDEKQREGKNGQEESAFQFFSTEEEEEDWGLGRGIKAKKSAAEFSDEDSFIIDDDLVASGSDLEPADSDFEDDDDEDLSDDEQAQDGDEESDDEFTKGLLTEEEARSSVFAKGGGSGSATNGATGSADELPYSFPCPQTYDELVALAGQYPIDTLPTIVQRIRALYHPKLDSKYKEMLGNFSKSLVSYIAADHSGQDTPFRVLESITRHIHSLSKSFPVETGLQFREHIKEINSRPLEFHLGDLTLFTAVGTIYPTSDAYHQVASPALLLMTRYLGQKIPRTLSDYALGTYLSTLAVQYQKLSRRFVPEAMNFCLNTLALAVSGPLPGNFPFHEPADGLRVAAAAKEDRKMKITDCVPQEHTKAEAEVIKAALIGTTIQLLEASADLWAGKASFLETFAPALRILESITSAKSPHRAKFSAALFGRLERVALKLSRMRQTAVLSRRPLLEHHHRPLAIKTSIPKFEDSFDPNKHYDPDRERAELAKLRAEHKKERKGALRELRKDARFMAREKLRAKIARDEAYEKKYKRLVAEIQNEEGREANAYEREKDGRKKARSR</sequence>
<dbReference type="PANTHER" id="PTHR23183">
    <property type="entry name" value="NOP14"/>
    <property type="match status" value="1"/>
</dbReference>
<proteinExistence type="inferred from homology"/>
<evidence type="ECO:0000256" key="7">
    <source>
        <dbReference type="SAM" id="MobiDB-lite"/>
    </source>
</evidence>
<feature type="compositionally biased region" description="Acidic residues" evidence="7">
    <location>
        <begin position="409"/>
        <end position="438"/>
    </location>
</feature>
<protein>
    <submittedName>
        <fullName evidence="8">Nop14-like protein</fullName>
    </submittedName>
</protein>
<evidence type="ECO:0000313" key="9">
    <source>
        <dbReference type="Proteomes" id="UP000272025"/>
    </source>
</evidence>
<dbReference type="RefSeq" id="XP_028465115.1">
    <property type="nucleotide sequence ID" value="XM_028608819.1"/>
</dbReference>
<evidence type="ECO:0000256" key="1">
    <source>
        <dbReference type="ARBA" id="ARBA00004604"/>
    </source>
</evidence>
<evidence type="ECO:0000313" key="8">
    <source>
        <dbReference type="EMBL" id="ROT37309.1"/>
    </source>
</evidence>
<keyword evidence="4" id="KW-0698">rRNA processing</keyword>
<feature type="compositionally biased region" description="Basic and acidic residues" evidence="7">
    <location>
        <begin position="309"/>
        <end position="338"/>
    </location>
</feature>
<feature type="compositionally biased region" description="Basic and acidic residues" evidence="7">
    <location>
        <begin position="264"/>
        <end position="273"/>
    </location>
</feature>
<feature type="compositionally biased region" description="Acidic residues" evidence="7">
    <location>
        <begin position="164"/>
        <end position="174"/>
    </location>
</feature>
<dbReference type="EMBL" id="ML119057">
    <property type="protein sequence ID" value="ROT37309.1"/>
    <property type="molecule type" value="Genomic_DNA"/>
</dbReference>
<feature type="compositionally biased region" description="Basic and acidic residues" evidence="7">
    <location>
        <begin position="38"/>
        <end position="57"/>
    </location>
</feature>
<evidence type="ECO:0000256" key="6">
    <source>
        <dbReference type="ARBA" id="ARBA00024695"/>
    </source>
</evidence>
<evidence type="ECO:0000256" key="2">
    <source>
        <dbReference type="ARBA" id="ARBA00007466"/>
    </source>
</evidence>
<keyword evidence="9" id="KW-1185">Reference proteome</keyword>
<dbReference type="PANTHER" id="PTHR23183:SF0">
    <property type="entry name" value="NUCLEOLAR PROTEIN 14"/>
    <property type="match status" value="1"/>
</dbReference>
<name>A0A3N2PS15_SODAK</name>
<organism evidence="8 9">
    <name type="scientific">Sodiomyces alkalinus (strain CBS 110278 / VKM F-3762 / F11)</name>
    <name type="common">Alkaliphilic filamentous fungus</name>
    <dbReference type="NCBI Taxonomy" id="1314773"/>
    <lineage>
        <taxon>Eukaryota</taxon>
        <taxon>Fungi</taxon>
        <taxon>Dikarya</taxon>
        <taxon>Ascomycota</taxon>
        <taxon>Pezizomycotina</taxon>
        <taxon>Sordariomycetes</taxon>
        <taxon>Hypocreomycetidae</taxon>
        <taxon>Glomerellales</taxon>
        <taxon>Plectosphaerellaceae</taxon>
        <taxon>Sodiomyces</taxon>
    </lineage>
</organism>
<evidence type="ECO:0000256" key="4">
    <source>
        <dbReference type="ARBA" id="ARBA00022552"/>
    </source>
</evidence>
<gene>
    <name evidence="8" type="ORF">SODALDRAFT_297405</name>
</gene>
<comment type="similarity">
    <text evidence="2">Belongs to the NOP14 family.</text>
</comment>
<dbReference type="GO" id="GO:0032040">
    <property type="term" value="C:small-subunit processome"/>
    <property type="evidence" value="ECO:0007669"/>
    <property type="project" value="InterPro"/>
</dbReference>
<feature type="region of interest" description="Disordered" evidence="7">
    <location>
        <begin position="257"/>
        <end position="285"/>
    </location>
</feature>
<dbReference type="GO" id="GO:0030490">
    <property type="term" value="P:maturation of SSU-rRNA"/>
    <property type="evidence" value="ECO:0007669"/>
    <property type="project" value="TreeGrafter"/>
</dbReference>
<dbReference type="AlphaFoldDB" id="A0A3N2PS15"/>
<evidence type="ECO:0000256" key="3">
    <source>
        <dbReference type="ARBA" id="ARBA00022517"/>
    </source>
</evidence>
<feature type="region of interest" description="Disordered" evidence="7">
    <location>
        <begin position="132"/>
        <end position="244"/>
    </location>
</feature>
<feature type="compositionally biased region" description="Acidic residues" evidence="7">
    <location>
        <begin position="193"/>
        <end position="204"/>
    </location>
</feature>